<feature type="transmembrane region" description="Helical" evidence="4">
    <location>
        <begin position="350"/>
        <end position="369"/>
    </location>
</feature>
<feature type="transmembrane region" description="Helical" evidence="4">
    <location>
        <begin position="12"/>
        <end position="37"/>
    </location>
</feature>
<keyword evidence="2 4" id="KW-1133">Transmembrane helix</keyword>
<dbReference type="PANTHER" id="PTHR11360">
    <property type="entry name" value="MONOCARBOXYLATE TRANSPORTER"/>
    <property type="match status" value="1"/>
</dbReference>
<keyword evidence="7" id="KW-1185">Reference proteome</keyword>
<dbReference type="SUPFAM" id="SSF103473">
    <property type="entry name" value="MFS general substrate transporter"/>
    <property type="match status" value="1"/>
</dbReference>
<sequence>MPTAARDPAATRLAIAATTGNLVCVTAAISATFGTFLVPLSQDLGWSRAAVSGVLGLIAIVAAVSYPLIGRMMDRLGARAFILGGNLMLGLLIISLSQTTGNIWLFYVQFGAIGLAGATCASPMIAKIVSNWFDQRRGLMLGVTAGVGNGVGATLMPVVAGVLLPLLGWRATYGTIGLIVILVGFPVMWLWLHDTPAHAARTRAPEPARAPVMEGMTLREAMATRHFWVLLTAVASGAGGMTAVFTHVVPMMTDRGFGLAEATATIATFALVTAAWQVVTGGLLDRLRTPLLVVPMYGAAIAGVALLQFGQGSLAMSMAGVLLGIGMGAEYGALSYFCSRYFGLKHFGSINSVLYSAVILAQGLTPAAMDLSYGRTGSYDQASIAIITVLGAGMGLLLLLPGIGQDGRVRLRSRSGIADAPADMALSAG</sequence>
<feature type="transmembrane region" description="Helical" evidence="4">
    <location>
        <begin position="315"/>
        <end position="338"/>
    </location>
</feature>
<feature type="transmembrane region" description="Helical" evidence="4">
    <location>
        <begin position="291"/>
        <end position="309"/>
    </location>
</feature>
<evidence type="ECO:0000256" key="1">
    <source>
        <dbReference type="ARBA" id="ARBA00022692"/>
    </source>
</evidence>
<feature type="transmembrane region" description="Helical" evidence="4">
    <location>
        <begin position="103"/>
        <end position="126"/>
    </location>
</feature>
<feature type="transmembrane region" description="Helical" evidence="4">
    <location>
        <begin position="138"/>
        <end position="167"/>
    </location>
</feature>
<comment type="caution">
    <text evidence="6">The sequence shown here is derived from an EMBL/GenBank/DDBJ whole genome shotgun (WGS) entry which is preliminary data.</text>
</comment>
<dbReference type="RefSeq" id="WP_160986108.1">
    <property type="nucleotide sequence ID" value="NZ_WVTD01000008.1"/>
</dbReference>
<dbReference type="Gene3D" id="1.20.1250.20">
    <property type="entry name" value="MFS general substrate transporter like domains"/>
    <property type="match status" value="1"/>
</dbReference>
<evidence type="ECO:0000256" key="2">
    <source>
        <dbReference type="ARBA" id="ARBA00022989"/>
    </source>
</evidence>
<protein>
    <submittedName>
        <fullName evidence="6">MFS transporter</fullName>
    </submittedName>
</protein>
<dbReference type="PANTHER" id="PTHR11360:SF284">
    <property type="entry name" value="EG:103B4.3 PROTEIN-RELATED"/>
    <property type="match status" value="1"/>
</dbReference>
<dbReference type="InterPro" id="IPR011701">
    <property type="entry name" value="MFS"/>
</dbReference>
<reference evidence="6 7" key="1">
    <citation type="submission" date="2019-12" db="EMBL/GenBank/DDBJ databases">
        <authorList>
            <person name="Feng G."/>
            <person name="Zhu H."/>
        </authorList>
    </citation>
    <scope>NUCLEOTIDE SEQUENCE [LARGE SCALE GENOMIC DNA]</scope>
    <source>
        <strain evidence="6 7">FGD1</strain>
    </source>
</reference>
<evidence type="ECO:0000259" key="5">
    <source>
        <dbReference type="PROSITE" id="PS50850"/>
    </source>
</evidence>
<feature type="transmembrane region" description="Helical" evidence="4">
    <location>
        <begin position="257"/>
        <end position="279"/>
    </location>
</feature>
<feature type="transmembrane region" description="Helical" evidence="4">
    <location>
        <begin position="173"/>
        <end position="192"/>
    </location>
</feature>
<dbReference type="EMBL" id="WVTD01000008">
    <property type="protein sequence ID" value="MYL98463.1"/>
    <property type="molecule type" value="Genomic_DNA"/>
</dbReference>
<dbReference type="InterPro" id="IPR050327">
    <property type="entry name" value="Proton-linked_MCT"/>
</dbReference>
<accession>A0A7X4GH48</accession>
<evidence type="ECO:0000256" key="4">
    <source>
        <dbReference type="SAM" id="Phobius"/>
    </source>
</evidence>
<name>A0A7X4GH48_9SPHN</name>
<dbReference type="InterPro" id="IPR036259">
    <property type="entry name" value="MFS_trans_sf"/>
</dbReference>
<dbReference type="Proteomes" id="UP000465810">
    <property type="component" value="Unassembled WGS sequence"/>
</dbReference>
<feature type="domain" description="Major facilitator superfamily (MFS) profile" evidence="5">
    <location>
        <begin position="13"/>
        <end position="407"/>
    </location>
</feature>
<dbReference type="GO" id="GO:0022857">
    <property type="term" value="F:transmembrane transporter activity"/>
    <property type="evidence" value="ECO:0007669"/>
    <property type="project" value="InterPro"/>
</dbReference>
<organism evidence="6 7">
    <name type="scientific">Novosphingobium silvae</name>
    <dbReference type="NCBI Taxonomy" id="2692619"/>
    <lineage>
        <taxon>Bacteria</taxon>
        <taxon>Pseudomonadati</taxon>
        <taxon>Pseudomonadota</taxon>
        <taxon>Alphaproteobacteria</taxon>
        <taxon>Sphingomonadales</taxon>
        <taxon>Sphingomonadaceae</taxon>
        <taxon>Novosphingobium</taxon>
    </lineage>
</organism>
<feature type="transmembrane region" description="Helical" evidence="4">
    <location>
        <begin position="49"/>
        <end position="69"/>
    </location>
</feature>
<feature type="transmembrane region" description="Helical" evidence="4">
    <location>
        <begin position="381"/>
        <end position="404"/>
    </location>
</feature>
<keyword evidence="3 4" id="KW-0472">Membrane</keyword>
<proteinExistence type="predicted"/>
<evidence type="ECO:0000313" key="6">
    <source>
        <dbReference type="EMBL" id="MYL98463.1"/>
    </source>
</evidence>
<feature type="transmembrane region" description="Helical" evidence="4">
    <location>
        <begin position="227"/>
        <end position="245"/>
    </location>
</feature>
<evidence type="ECO:0000313" key="7">
    <source>
        <dbReference type="Proteomes" id="UP000465810"/>
    </source>
</evidence>
<gene>
    <name evidence="6" type="ORF">GR702_11875</name>
</gene>
<dbReference type="PROSITE" id="PS50850">
    <property type="entry name" value="MFS"/>
    <property type="match status" value="1"/>
</dbReference>
<evidence type="ECO:0000256" key="3">
    <source>
        <dbReference type="ARBA" id="ARBA00023136"/>
    </source>
</evidence>
<dbReference type="Pfam" id="PF07690">
    <property type="entry name" value="MFS_1"/>
    <property type="match status" value="1"/>
</dbReference>
<dbReference type="AlphaFoldDB" id="A0A7X4GH48"/>
<dbReference type="InterPro" id="IPR020846">
    <property type="entry name" value="MFS_dom"/>
</dbReference>
<keyword evidence="1 4" id="KW-0812">Transmembrane</keyword>
<feature type="transmembrane region" description="Helical" evidence="4">
    <location>
        <begin position="76"/>
        <end position="97"/>
    </location>
</feature>